<accession>A0A2G8JGI6</accession>
<gene>
    <name evidence="2" type="ORF">BSL78_28308</name>
</gene>
<reference evidence="2 3" key="1">
    <citation type="journal article" date="2017" name="PLoS Biol.">
        <title>The sea cucumber genome provides insights into morphological evolution and visceral regeneration.</title>
        <authorList>
            <person name="Zhang X."/>
            <person name="Sun L."/>
            <person name="Yuan J."/>
            <person name="Sun Y."/>
            <person name="Gao Y."/>
            <person name="Zhang L."/>
            <person name="Li S."/>
            <person name="Dai H."/>
            <person name="Hamel J.F."/>
            <person name="Liu C."/>
            <person name="Yu Y."/>
            <person name="Liu S."/>
            <person name="Lin W."/>
            <person name="Guo K."/>
            <person name="Jin S."/>
            <person name="Xu P."/>
            <person name="Storey K.B."/>
            <person name="Huan P."/>
            <person name="Zhang T."/>
            <person name="Zhou Y."/>
            <person name="Zhang J."/>
            <person name="Lin C."/>
            <person name="Li X."/>
            <person name="Xing L."/>
            <person name="Huo D."/>
            <person name="Sun M."/>
            <person name="Wang L."/>
            <person name="Mercier A."/>
            <person name="Li F."/>
            <person name="Yang H."/>
            <person name="Xiang J."/>
        </authorList>
    </citation>
    <scope>NUCLEOTIDE SEQUENCE [LARGE SCALE GENOMIC DNA]</scope>
    <source>
        <strain evidence="2">Shaxun</strain>
        <tissue evidence="2">Muscle</tissue>
    </source>
</reference>
<dbReference type="EMBL" id="MRZV01002052">
    <property type="protein sequence ID" value="PIK34866.1"/>
    <property type="molecule type" value="Genomic_DNA"/>
</dbReference>
<comment type="caution">
    <text evidence="2">The sequence shown here is derived from an EMBL/GenBank/DDBJ whole genome shotgun (WGS) entry which is preliminary data.</text>
</comment>
<evidence type="ECO:0000256" key="1">
    <source>
        <dbReference type="SAM" id="MobiDB-lite"/>
    </source>
</evidence>
<name>A0A2G8JGI6_STIJA</name>
<feature type="compositionally biased region" description="Basic and acidic residues" evidence="1">
    <location>
        <begin position="1"/>
        <end position="10"/>
    </location>
</feature>
<dbReference type="AlphaFoldDB" id="A0A2G8JGI6"/>
<keyword evidence="3" id="KW-1185">Reference proteome</keyword>
<evidence type="ECO:0000313" key="3">
    <source>
        <dbReference type="Proteomes" id="UP000230750"/>
    </source>
</evidence>
<dbReference type="Proteomes" id="UP000230750">
    <property type="component" value="Unassembled WGS sequence"/>
</dbReference>
<sequence length="268" mass="30371">MGHFDHHPLRQQDGGGIATSTDRMAPGQRDCAVWHERLSPQLQNQAWPYGPSYSQKGECDGHALPRGQLNPDVWTLSQRTCGRYFHMFGRPLIDLFVTQGNYGLPIYCSRLSHPQAFHIEPGPCRETDWRLHLPPSWHDQSGTEGDLPLRGQICHSGPADPGSGKILQLLTDTPAILPDTPHLLSQRRGTLAHPDSKGLQLVAWKLAGLPSDRNNFHRQRENNRSDLRFPPTEIRSMRKETDSAYHDLSNLDRRLLTHTVPRRKAGFR</sequence>
<proteinExistence type="predicted"/>
<organism evidence="2 3">
    <name type="scientific">Stichopus japonicus</name>
    <name type="common">Sea cucumber</name>
    <dbReference type="NCBI Taxonomy" id="307972"/>
    <lineage>
        <taxon>Eukaryota</taxon>
        <taxon>Metazoa</taxon>
        <taxon>Echinodermata</taxon>
        <taxon>Eleutherozoa</taxon>
        <taxon>Echinozoa</taxon>
        <taxon>Holothuroidea</taxon>
        <taxon>Aspidochirotacea</taxon>
        <taxon>Aspidochirotida</taxon>
        <taxon>Stichopodidae</taxon>
        <taxon>Apostichopus</taxon>
    </lineage>
</organism>
<protein>
    <submittedName>
        <fullName evidence="2">Uncharacterized protein</fullName>
    </submittedName>
</protein>
<evidence type="ECO:0000313" key="2">
    <source>
        <dbReference type="EMBL" id="PIK34866.1"/>
    </source>
</evidence>
<feature type="region of interest" description="Disordered" evidence="1">
    <location>
        <begin position="1"/>
        <end position="24"/>
    </location>
</feature>